<feature type="transmembrane region" description="Helical" evidence="6">
    <location>
        <begin position="96"/>
        <end position="120"/>
    </location>
</feature>
<evidence type="ECO:0000313" key="9">
    <source>
        <dbReference type="Proteomes" id="UP000641954"/>
    </source>
</evidence>
<evidence type="ECO:0000256" key="3">
    <source>
        <dbReference type="ARBA" id="ARBA00022692"/>
    </source>
</evidence>
<feature type="transmembrane region" description="Helical" evidence="6">
    <location>
        <begin position="132"/>
        <end position="149"/>
    </location>
</feature>
<organism evidence="8 9">
    <name type="scientific">Planktothricoides raciborskii FACHB-1370</name>
    <dbReference type="NCBI Taxonomy" id="2949576"/>
    <lineage>
        <taxon>Bacteria</taxon>
        <taxon>Bacillati</taxon>
        <taxon>Cyanobacteriota</taxon>
        <taxon>Cyanophyceae</taxon>
        <taxon>Oscillatoriophycideae</taxon>
        <taxon>Oscillatoriales</taxon>
        <taxon>Oscillatoriaceae</taxon>
        <taxon>Planktothricoides</taxon>
    </lineage>
</organism>
<comment type="caution">
    <text evidence="8">The sequence shown here is derived from an EMBL/GenBank/DDBJ whole genome shotgun (WGS) entry which is preliminary data.</text>
</comment>
<protein>
    <recommendedName>
        <fullName evidence="6">GDT1 family protein</fullName>
    </recommendedName>
</protein>
<feature type="region of interest" description="Disordered" evidence="7">
    <location>
        <begin position="29"/>
        <end position="55"/>
    </location>
</feature>
<dbReference type="InterPro" id="IPR001727">
    <property type="entry name" value="GDT1-like"/>
</dbReference>
<evidence type="ECO:0000256" key="5">
    <source>
        <dbReference type="ARBA" id="ARBA00023136"/>
    </source>
</evidence>
<evidence type="ECO:0000313" key="8">
    <source>
        <dbReference type="EMBL" id="MBD2544064.1"/>
    </source>
</evidence>
<proteinExistence type="inferred from homology"/>
<feature type="transmembrane region" description="Helical" evidence="6">
    <location>
        <begin position="57"/>
        <end position="75"/>
    </location>
</feature>
<dbReference type="PANTHER" id="PTHR12608">
    <property type="entry name" value="TRANSMEMBRANE PROTEIN HTP-1 RELATED"/>
    <property type="match status" value="1"/>
</dbReference>
<comment type="caution">
    <text evidence="6">Lacks conserved residue(s) required for the propagation of feature annotation.</text>
</comment>
<keyword evidence="3 6" id="KW-0812">Transmembrane</keyword>
<dbReference type="Proteomes" id="UP000641954">
    <property type="component" value="Unassembled WGS sequence"/>
</dbReference>
<evidence type="ECO:0000256" key="7">
    <source>
        <dbReference type="SAM" id="MobiDB-lite"/>
    </source>
</evidence>
<name>A0ABR8ED59_9CYAN</name>
<keyword evidence="4 6" id="KW-1133">Transmembrane helix</keyword>
<gene>
    <name evidence="8" type="ORF">H6G72_09445</name>
</gene>
<keyword evidence="9" id="KW-1185">Reference proteome</keyword>
<reference evidence="8 9" key="1">
    <citation type="journal article" date="2020" name="ISME J.">
        <title>Comparative genomics reveals insights into cyanobacterial evolution and habitat adaptation.</title>
        <authorList>
            <person name="Chen M.Y."/>
            <person name="Teng W.K."/>
            <person name="Zhao L."/>
            <person name="Hu C.X."/>
            <person name="Zhou Y.K."/>
            <person name="Han B.P."/>
            <person name="Song L.R."/>
            <person name="Shu W.S."/>
        </authorList>
    </citation>
    <scope>NUCLEOTIDE SEQUENCE [LARGE SCALE GENOMIC DNA]</scope>
    <source>
        <strain evidence="8 9">FACHB-1370</strain>
    </source>
</reference>
<accession>A0ABR8ED59</accession>
<evidence type="ECO:0000256" key="4">
    <source>
        <dbReference type="ARBA" id="ARBA00022989"/>
    </source>
</evidence>
<sequence>MPVNTSPKFSSVSVTDATAADAIDVIESDRPSSAIAQSNLPEPQTDPEPSEPFTPTIDPGAVAVLGSTFVTIFFAEVGDKTQLAVLLMSAESEKPWVVFAGAACALIATSLLGVMLGKWLSTRVSPKTLERSAAVVLLFISATLLWDVLH</sequence>
<comment type="subcellular location">
    <subcellularLocation>
        <location evidence="1 6">Membrane</location>
        <topology evidence="1 6">Multi-pass membrane protein</topology>
    </subcellularLocation>
</comment>
<comment type="similarity">
    <text evidence="2 6">Belongs to the GDT1 family.</text>
</comment>
<dbReference type="Pfam" id="PF01169">
    <property type="entry name" value="GDT1"/>
    <property type="match status" value="1"/>
</dbReference>
<keyword evidence="5 6" id="KW-0472">Membrane</keyword>
<dbReference type="PANTHER" id="PTHR12608:SF1">
    <property type="entry name" value="TRANSMEMBRANE PROTEIN 165"/>
    <property type="match status" value="1"/>
</dbReference>
<evidence type="ECO:0000256" key="6">
    <source>
        <dbReference type="RuleBase" id="RU365102"/>
    </source>
</evidence>
<evidence type="ECO:0000256" key="2">
    <source>
        <dbReference type="ARBA" id="ARBA00009190"/>
    </source>
</evidence>
<evidence type="ECO:0000256" key="1">
    <source>
        <dbReference type="ARBA" id="ARBA00004141"/>
    </source>
</evidence>
<dbReference type="EMBL" id="JACJSK010000010">
    <property type="protein sequence ID" value="MBD2544064.1"/>
    <property type="molecule type" value="Genomic_DNA"/>
</dbReference>